<evidence type="ECO:0000256" key="2">
    <source>
        <dbReference type="ARBA" id="ARBA00022598"/>
    </source>
</evidence>
<comment type="catalytic activity">
    <reaction evidence="6">
        <text>ATP + (deoxyribonucleotide)n-3'-hydroxyl + 5'-phospho-(deoxyribonucleotide)m = (deoxyribonucleotide)n+m + AMP + diphosphate.</text>
        <dbReference type="EC" id="6.5.1.1"/>
    </reaction>
</comment>
<dbReference type="InterPro" id="IPR012310">
    <property type="entry name" value="DNA_ligase_ATP-dep_cent"/>
</dbReference>
<dbReference type="EMBL" id="JAKIKU010000003">
    <property type="protein sequence ID" value="MCL1045233.1"/>
    <property type="molecule type" value="Genomic_DNA"/>
</dbReference>
<dbReference type="RefSeq" id="WP_248955349.1">
    <property type="nucleotide sequence ID" value="NZ_JAKIKU010000003.1"/>
</dbReference>
<dbReference type="InterPro" id="IPR050326">
    <property type="entry name" value="NAD_dep_DNA_ligaseB"/>
</dbReference>
<evidence type="ECO:0000256" key="5">
    <source>
        <dbReference type="ARBA" id="ARBA00023204"/>
    </source>
</evidence>
<dbReference type="Proteomes" id="UP001202134">
    <property type="component" value="Unassembled WGS sequence"/>
</dbReference>
<keyword evidence="10" id="KW-1185">Reference proteome</keyword>
<dbReference type="PANTHER" id="PTHR47810:SF1">
    <property type="entry name" value="DNA LIGASE B"/>
    <property type="match status" value="1"/>
</dbReference>
<dbReference type="EC" id="6.5.1.1" evidence="9"/>
<keyword evidence="3" id="KW-0235">DNA replication</keyword>
<comment type="cofactor">
    <cofactor evidence="1">
        <name>a divalent metal cation</name>
        <dbReference type="ChEBI" id="CHEBI:60240"/>
    </cofactor>
</comment>
<keyword evidence="5" id="KW-0234">DNA repair</keyword>
<dbReference type="Pfam" id="PF14743">
    <property type="entry name" value="DNA_ligase_OB_2"/>
    <property type="match status" value="1"/>
</dbReference>
<evidence type="ECO:0000256" key="4">
    <source>
        <dbReference type="ARBA" id="ARBA00022763"/>
    </source>
</evidence>
<dbReference type="SUPFAM" id="SSF50249">
    <property type="entry name" value="Nucleic acid-binding proteins"/>
    <property type="match status" value="1"/>
</dbReference>
<keyword evidence="4" id="KW-0227">DNA damage</keyword>
<dbReference type="SUPFAM" id="SSF56091">
    <property type="entry name" value="DNA ligase/mRNA capping enzyme, catalytic domain"/>
    <property type="match status" value="1"/>
</dbReference>
<reference evidence="9 10" key="1">
    <citation type="submission" date="2022-01" db="EMBL/GenBank/DDBJ databases">
        <title>Whole genome-based taxonomy of the Shewanellaceae.</title>
        <authorList>
            <person name="Martin-Rodriguez A.J."/>
        </authorList>
    </citation>
    <scope>NUCLEOTIDE SEQUENCE [LARGE SCALE GENOMIC DNA]</scope>
    <source>
        <strain evidence="9 10">DSM 24955</strain>
    </source>
</reference>
<gene>
    <name evidence="9" type="ORF">L2737_07815</name>
</gene>
<dbReference type="GO" id="GO:0003910">
    <property type="term" value="F:DNA ligase (ATP) activity"/>
    <property type="evidence" value="ECO:0007669"/>
    <property type="project" value="UniProtKB-EC"/>
</dbReference>
<accession>A0ABT0KNA7</accession>
<evidence type="ECO:0000256" key="6">
    <source>
        <dbReference type="ARBA" id="ARBA00034003"/>
    </source>
</evidence>
<name>A0ABT0KNA7_9GAMM</name>
<evidence type="ECO:0000259" key="7">
    <source>
        <dbReference type="Pfam" id="PF01068"/>
    </source>
</evidence>
<evidence type="ECO:0000313" key="9">
    <source>
        <dbReference type="EMBL" id="MCL1045233.1"/>
    </source>
</evidence>
<comment type="caution">
    <text evidence="9">The sequence shown here is derived from an EMBL/GenBank/DDBJ whole genome shotgun (WGS) entry which is preliminary data.</text>
</comment>
<proteinExistence type="predicted"/>
<dbReference type="Pfam" id="PF01068">
    <property type="entry name" value="DNA_ligase_A_M"/>
    <property type="match status" value="1"/>
</dbReference>
<evidence type="ECO:0000313" key="10">
    <source>
        <dbReference type="Proteomes" id="UP001202134"/>
    </source>
</evidence>
<evidence type="ECO:0000259" key="8">
    <source>
        <dbReference type="Pfam" id="PF14743"/>
    </source>
</evidence>
<organism evidence="9 10">
    <name type="scientific">Shewanella electrodiphila</name>
    <dbReference type="NCBI Taxonomy" id="934143"/>
    <lineage>
        <taxon>Bacteria</taxon>
        <taxon>Pseudomonadati</taxon>
        <taxon>Pseudomonadota</taxon>
        <taxon>Gammaproteobacteria</taxon>
        <taxon>Alteromonadales</taxon>
        <taxon>Shewanellaceae</taxon>
        <taxon>Shewanella</taxon>
    </lineage>
</organism>
<dbReference type="Gene3D" id="3.30.1490.70">
    <property type="match status" value="1"/>
</dbReference>
<dbReference type="NCBIfam" id="NF006592">
    <property type="entry name" value="PRK09125.1"/>
    <property type="match status" value="1"/>
</dbReference>
<dbReference type="CDD" id="cd08041">
    <property type="entry name" value="OBF_kDNA_ligase_like"/>
    <property type="match status" value="1"/>
</dbReference>
<evidence type="ECO:0000256" key="3">
    <source>
        <dbReference type="ARBA" id="ARBA00022705"/>
    </source>
</evidence>
<protein>
    <submittedName>
        <fullName evidence="9">DNA ligase</fullName>
        <ecNumber evidence="9">6.5.1.1</ecNumber>
    </submittedName>
</protein>
<feature type="domain" description="ATP-dependent DNA ligase family profile" evidence="7">
    <location>
        <begin position="43"/>
        <end position="197"/>
    </location>
</feature>
<feature type="domain" description="DNA ligase OB-like" evidence="8">
    <location>
        <begin position="211"/>
        <end position="276"/>
    </location>
</feature>
<evidence type="ECO:0000256" key="1">
    <source>
        <dbReference type="ARBA" id="ARBA00001968"/>
    </source>
</evidence>
<dbReference type="InterPro" id="IPR029319">
    <property type="entry name" value="DNA_ligase_OB"/>
</dbReference>
<dbReference type="Gene3D" id="2.40.50.140">
    <property type="entry name" value="Nucleic acid-binding proteins"/>
    <property type="match status" value="1"/>
</dbReference>
<dbReference type="CDD" id="cd07896">
    <property type="entry name" value="Adenylation_kDNA_ligase_like"/>
    <property type="match status" value="1"/>
</dbReference>
<dbReference type="InterPro" id="IPR012340">
    <property type="entry name" value="NA-bd_OB-fold"/>
</dbReference>
<keyword evidence="2 9" id="KW-0436">Ligase</keyword>
<dbReference type="Gene3D" id="3.30.470.30">
    <property type="entry name" value="DNA ligase/mRNA capping enzyme"/>
    <property type="match status" value="1"/>
</dbReference>
<sequence>MQRYLLSIIFLPIYLLLSVSLFAAEKPPIQLASRFQDDIKVEQYFVSEKLDGVRGYWNGEHLLSRSGRKIFVPDWFVADFPASKLDGELWIKRNDFESVSALSRSQRVDNPLWRQVKFMIFDMPEHKGEFSQRVQDMAQIASHSKYINMIPQQSFSTHEALYQELNRVIALKAEGLMLHKKSALYKVGRSQDIVKLKPRYDAEAIVIAYNEGKGKYSGLLGSLTVEMPDGKQFKIGSGFSDHQRANPPAIGSIITYQYLGLTKNGIPRFAHFLRLRNE</sequence>
<dbReference type="PANTHER" id="PTHR47810">
    <property type="entry name" value="DNA LIGASE"/>
    <property type="match status" value="1"/>
</dbReference>